<reference evidence="10" key="1">
    <citation type="submission" date="2020-11" db="EMBL/GenBank/DDBJ databases">
        <authorList>
            <consortium name="DOE Joint Genome Institute"/>
            <person name="Ahrendt S."/>
            <person name="Riley R."/>
            <person name="Andreopoulos W."/>
            <person name="Labutti K."/>
            <person name="Pangilinan J."/>
            <person name="Ruiz-Duenas F.J."/>
            <person name="Barrasa J.M."/>
            <person name="Sanchez-Garcia M."/>
            <person name="Camarero S."/>
            <person name="Miyauchi S."/>
            <person name="Serrano A."/>
            <person name="Linde D."/>
            <person name="Babiker R."/>
            <person name="Drula E."/>
            <person name="Ayuso-Fernandez I."/>
            <person name="Pacheco R."/>
            <person name="Padilla G."/>
            <person name="Ferreira P."/>
            <person name="Barriuso J."/>
            <person name="Kellner H."/>
            <person name="Castanera R."/>
            <person name="Alfaro M."/>
            <person name="Ramirez L."/>
            <person name="Pisabarro A.G."/>
            <person name="Kuo A."/>
            <person name="Tritt A."/>
            <person name="Lipzen A."/>
            <person name="He G."/>
            <person name="Yan M."/>
            <person name="Ng V."/>
            <person name="Cullen D."/>
            <person name="Martin F."/>
            <person name="Rosso M.-N."/>
            <person name="Henrissat B."/>
            <person name="Hibbett D."/>
            <person name="Martinez A.T."/>
            <person name="Grigoriev I.V."/>
        </authorList>
    </citation>
    <scope>NUCLEOTIDE SEQUENCE</scope>
    <source>
        <strain evidence="10">MF-IS2</strain>
    </source>
</reference>
<comment type="cofactor">
    <cofactor evidence="1 9">
        <name>heme</name>
        <dbReference type="ChEBI" id="CHEBI:30413"/>
    </cofactor>
</comment>
<evidence type="ECO:0000256" key="2">
    <source>
        <dbReference type="ARBA" id="ARBA00005179"/>
    </source>
</evidence>
<dbReference type="PRINTS" id="PR00463">
    <property type="entry name" value="EP450I"/>
</dbReference>
<dbReference type="Pfam" id="PF00067">
    <property type="entry name" value="p450"/>
    <property type="match status" value="1"/>
</dbReference>
<evidence type="ECO:0000256" key="9">
    <source>
        <dbReference type="PIRSR" id="PIRSR602401-1"/>
    </source>
</evidence>
<dbReference type="PRINTS" id="PR00385">
    <property type="entry name" value="P450"/>
</dbReference>
<dbReference type="InterPro" id="IPR001128">
    <property type="entry name" value="Cyt_P450"/>
</dbReference>
<keyword evidence="11" id="KW-1185">Reference proteome</keyword>
<keyword evidence="4 9" id="KW-0349">Heme</keyword>
<dbReference type="PANTHER" id="PTHR46300:SF7">
    <property type="entry name" value="P450, PUTATIVE (EUROFUNG)-RELATED"/>
    <property type="match status" value="1"/>
</dbReference>
<sequence>MTLSAYIGSGFLLAAFVSWLWSSKRSQLPLPPGPRKLPLIGNLLDFPLDHQWLTFAKWSEEHNSDVIHVEAAGYSLVILSSYEAMTELLDKRSSIYSSRAFSRVLSEMVGWNWLMVFMPYGNAWRERRRFFAKYIHPSDTSFHRPRETEQLHIFLSLLLKDPENFLKHIRHMVSAAIITMTYGIQVKQTHDPFIEQSESAIESLATSMRPGTFLADTFYWLRYIPEGLPGTGWKAKVRELQHEMHDLQNRPYDAALEAIANGTSTDSFVSRSWQNLNEGKPTREEQKLVKDVAGQVFMAGADSTVSTISKFFLIIVRFPELYKKAQAEVDRVLKGRLSEDSDIDSLPYLSALLKEVLRWEPAFPMGVFHSVTCDDIYRGYHIPADSLVVPNVWALFHNPETFPEPEVINPERFLKDGKLHVSGLDPSDISFGFGRRTCQGRHIAESLMFHVAASVLSPFETTKAVDNKGKAIEPICEYSTSLSRQLVPFECSIRPRSKDAANLICSLS</sequence>
<dbReference type="SUPFAM" id="SSF48264">
    <property type="entry name" value="Cytochrome P450"/>
    <property type="match status" value="1"/>
</dbReference>
<evidence type="ECO:0000256" key="5">
    <source>
        <dbReference type="ARBA" id="ARBA00022723"/>
    </source>
</evidence>
<keyword evidence="5 9" id="KW-0479">Metal-binding</keyword>
<accession>A0A9P6C3I0</accession>
<dbReference type="InterPro" id="IPR036396">
    <property type="entry name" value="Cyt_P450_sf"/>
</dbReference>
<dbReference type="Gene3D" id="1.10.630.10">
    <property type="entry name" value="Cytochrome P450"/>
    <property type="match status" value="1"/>
</dbReference>
<dbReference type="Proteomes" id="UP000807342">
    <property type="component" value="Unassembled WGS sequence"/>
</dbReference>
<comment type="caution">
    <text evidence="10">The sequence shown here is derived from an EMBL/GenBank/DDBJ whole genome shotgun (WGS) entry which is preliminary data.</text>
</comment>
<dbReference type="AlphaFoldDB" id="A0A9P6C3I0"/>
<gene>
    <name evidence="10" type="ORF">P691DRAFT_730918</name>
</gene>
<evidence type="ECO:0000313" key="11">
    <source>
        <dbReference type="Proteomes" id="UP000807342"/>
    </source>
</evidence>
<comment type="pathway">
    <text evidence="2">Secondary metabolite biosynthesis.</text>
</comment>
<protein>
    <submittedName>
        <fullName evidence="10">Cytochrome P450</fullName>
    </submittedName>
</protein>
<evidence type="ECO:0000256" key="7">
    <source>
        <dbReference type="ARBA" id="ARBA00023004"/>
    </source>
</evidence>
<name>A0A9P6C3I0_9AGAR</name>
<feature type="binding site" description="axial binding residue" evidence="9">
    <location>
        <position position="438"/>
    </location>
    <ligand>
        <name>heme</name>
        <dbReference type="ChEBI" id="CHEBI:30413"/>
    </ligand>
    <ligandPart>
        <name>Fe</name>
        <dbReference type="ChEBI" id="CHEBI:18248"/>
    </ligandPart>
</feature>
<evidence type="ECO:0000256" key="6">
    <source>
        <dbReference type="ARBA" id="ARBA00023002"/>
    </source>
</evidence>
<organism evidence="10 11">
    <name type="scientific">Macrolepiota fuliginosa MF-IS2</name>
    <dbReference type="NCBI Taxonomy" id="1400762"/>
    <lineage>
        <taxon>Eukaryota</taxon>
        <taxon>Fungi</taxon>
        <taxon>Dikarya</taxon>
        <taxon>Basidiomycota</taxon>
        <taxon>Agaricomycotina</taxon>
        <taxon>Agaricomycetes</taxon>
        <taxon>Agaricomycetidae</taxon>
        <taxon>Agaricales</taxon>
        <taxon>Agaricineae</taxon>
        <taxon>Agaricaceae</taxon>
        <taxon>Macrolepiota</taxon>
    </lineage>
</organism>
<dbReference type="InterPro" id="IPR050364">
    <property type="entry name" value="Cytochrome_P450_fung"/>
</dbReference>
<dbReference type="CDD" id="cd11065">
    <property type="entry name" value="CYP64-like"/>
    <property type="match status" value="1"/>
</dbReference>
<dbReference type="PANTHER" id="PTHR46300">
    <property type="entry name" value="P450, PUTATIVE (EUROFUNG)-RELATED-RELATED"/>
    <property type="match status" value="1"/>
</dbReference>
<comment type="similarity">
    <text evidence="3">Belongs to the cytochrome P450 family.</text>
</comment>
<evidence type="ECO:0000256" key="3">
    <source>
        <dbReference type="ARBA" id="ARBA00010617"/>
    </source>
</evidence>
<dbReference type="OrthoDB" id="3934656at2759"/>
<dbReference type="InterPro" id="IPR002401">
    <property type="entry name" value="Cyt_P450_E_grp-I"/>
</dbReference>
<evidence type="ECO:0000256" key="1">
    <source>
        <dbReference type="ARBA" id="ARBA00001971"/>
    </source>
</evidence>
<dbReference type="EMBL" id="MU151187">
    <property type="protein sequence ID" value="KAF9447745.1"/>
    <property type="molecule type" value="Genomic_DNA"/>
</dbReference>
<dbReference type="GO" id="GO:0020037">
    <property type="term" value="F:heme binding"/>
    <property type="evidence" value="ECO:0007669"/>
    <property type="project" value="InterPro"/>
</dbReference>
<keyword evidence="8" id="KW-0503">Monooxygenase</keyword>
<dbReference type="GO" id="GO:0005506">
    <property type="term" value="F:iron ion binding"/>
    <property type="evidence" value="ECO:0007669"/>
    <property type="project" value="InterPro"/>
</dbReference>
<proteinExistence type="inferred from homology"/>
<evidence type="ECO:0000256" key="8">
    <source>
        <dbReference type="ARBA" id="ARBA00023033"/>
    </source>
</evidence>
<dbReference type="GO" id="GO:0016705">
    <property type="term" value="F:oxidoreductase activity, acting on paired donors, with incorporation or reduction of molecular oxygen"/>
    <property type="evidence" value="ECO:0007669"/>
    <property type="project" value="InterPro"/>
</dbReference>
<evidence type="ECO:0000313" key="10">
    <source>
        <dbReference type="EMBL" id="KAF9447745.1"/>
    </source>
</evidence>
<evidence type="ECO:0000256" key="4">
    <source>
        <dbReference type="ARBA" id="ARBA00022617"/>
    </source>
</evidence>
<keyword evidence="7 9" id="KW-0408">Iron</keyword>
<dbReference type="GO" id="GO:0004497">
    <property type="term" value="F:monooxygenase activity"/>
    <property type="evidence" value="ECO:0007669"/>
    <property type="project" value="UniProtKB-KW"/>
</dbReference>
<keyword evidence="6" id="KW-0560">Oxidoreductase</keyword>